<dbReference type="Proteomes" id="UP000324222">
    <property type="component" value="Unassembled WGS sequence"/>
</dbReference>
<proteinExistence type="predicted"/>
<evidence type="ECO:0000313" key="3">
    <source>
        <dbReference type="Proteomes" id="UP000324222"/>
    </source>
</evidence>
<feature type="region of interest" description="Disordered" evidence="1">
    <location>
        <begin position="84"/>
        <end position="106"/>
    </location>
</feature>
<evidence type="ECO:0000256" key="1">
    <source>
        <dbReference type="SAM" id="MobiDB-lite"/>
    </source>
</evidence>
<dbReference type="AlphaFoldDB" id="A0A5B7FKC0"/>
<dbReference type="EMBL" id="VSRR010007448">
    <property type="protein sequence ID" value="MPC46912.1"/>
    <property type="molecule type" value="Genomic_DNA"/>
</dbReference>
<name>A0A5B7FKC0_PORTR</name>
<comment type="caution">
    <text evidence="2">The sequence shown here is derived from an EMBL/GenBank/DDBJ whole genome shotgun (WGS) entry which is preliminary data.</text>
</comment>
<protein>
    <submittedName>
        <fullName evidence="2">Uncharacterized protein</fullName>
    </submittedName>
</protein>
<gene>
    <name evidence="2" type="ORF">E2C01_040643</name>
</gene>
<evidence type="ECO:0000313" key="2">
    <source>
        <dbReference type="EMBL" id="MPC46912.1"/>
    </source>
</evidence>
<accession>A0A5B7FKC0</accession>
<keyword evidence="3" id="KW-1185">Reference proteome</keyword>
<sequence length="106" mass="12204">MFRNVFSRNRSVVPRVTEWGDQVARVGTPLLYISSLPVRRQAPPVRHFVTVTEIRIAIVTRVNSDEISSLLCVLVNHISPFTRKAQEQWHDSCSREHRGASRDRLP</sequence>
<organism evidence="2 3">
    <name type="scientific">Portunus trituberculatus</name>
    <name type="common">Swimming crab</name>
    <name type="synonym">Neptunus trituberculatus</name>
    <dbReference type="NCBI Taxonomy" id="210409"/>
    <lineage>
        <taxon>Eukaryota</taxon>
        <taxon>Metazoa</taxon>
        <taxon>Ecdysozoa</taxon>
        <taxon>Arthropoda</taxon>
        <taxon>Crustacea</taxon>
        <taxon>Multicrustacea</taxon>
        <taxon>Malacostraca</taxon>
        <taxon>Eumalacostraca</taxon>
        <taxon>Eucarida</taxon>
        <taxon>Decapoda</taxon>
        <taxon>Pleocyemata</taxon>
        <taxon>Brachyura</taxon>
        <taxon>Eubrachyura</taxon>
        <taxon>Portunoidea</taxon>
        <taxon>Portunidae</taxon>
        <taxon>Portuninae</taxon>
        <taxon>Portunus</taxon>
    </lineage>
</organism>
<reference evidence="2 3" key="1">
    <citation type="submission" date="2019-05" db="EMBL/GenBank/DDBJ databases">
        <title>Another draft genome of Portunus trituberculatus and its Hox gene families provides insights of decapod evolution.</title>
        <authorList>
            <person name="Jeong J.-H."/>
            <person name="Song I."/>
            <person name="Kim S."/>
            <person name="Choi T."/>
            <person name="Kim D."/>
            <person name="Ryu S."/>
            <person name="Kim W."/>
        </authorList>
    </citation>
    <scope>NUCLEOTIDE SEQUENCE [LARGE SCALE GENOMIC DNA]</scope>
    <source>
        <tissue evidence="2">Muscle</tissue>
    </source>
</reference>